<reference evidence="11 12" key="3">
    <citation type="journal article" date="2011" name="Nat. Chem. Biol.">
        <title>Reveromycin A biosynthesis uses RevG and RevJ for stereospecific spiroacetal formation.</title>
        <authorList>
            <person name="Takahashi S."/>
            <person name="Toyoda A."/>
            <person name="Sekiyama Y."/>
            <person name="Takagi H."/>
            <person name="Nogawa T."/>
            <person name="Uramoto M."/>
            <person name="Suzuki R."/>
            <person name="Koshino H."/>
            <person name="Kumano T."/>
            <person name="Panthee S."/>
            <person name="Dairi T."/>
            <person name="Ishikawa J."/>
            <person name="Ikeda H."/>
            <person name="Sakaki Y."/>
            <person name="Osada H."/>
        </authorList>
    </citation>
    <scope>NUCLEOTIDE SEQUENCE [LARGE SCALE GENOMIC DNA]</scope>
    <source>
        <strain evidence="11 12">SN-593</strain>
    </source>
</reference>
<sequence>MSTPDGGNGRRDGYDEGPYGAYGQYPQDDGRPPYPQQYGAHDGYGRQQPYPQGRYEEQDGPYEPQGQYGPYGYTSVPRQSAPDADPYAHLYREPYRDDDADYSLYYAPNVYGSASGDVAAEATGTFPVIDVDRAPPPQQRGEAAGGTGKGSLLGSSAVMALGTMVSRGTGFVRNMMIAVAIGQGTMGDSYQIAYTLPTMVYFLVGGGAVNAVFVPQLVRSMKNDPDGGEAYANRLLTLVITALGGVVLLMVAAAPLLVRLLSPSLMSTPSTAHVTVTMARYCLPTIFFMGVHVVAGQILNARERFGAMMWTPVLNNVVVIFTFGLYIWVFGSFGHSAVNPGTISPQGVRLLGVGTLLGLVVQALSMVPYLRASGLRYRPRFDWRGHGLGHAAKLARWTFLFVLANQLGLIVVTRLATAAQKSAAAHGYASGTGLSAYTSAQTIWQLPQAVITVSVMSAVLPRISRAASDGDAAAVRADISHGLRTSAVAIVPAAFLFLSLGPWIGALIYGTGANGGRSTGYMLAAFALGLIPYSAQYVTLRGFYAYEDTRTPFFNTVWIAVVNAAVAGLSYLVLPPQRAVVGMAFGYGVAYFVGLLVALPRLRRRIGTLDGPRIRRTYSRLVAAALVPALLGYFLARATEGVLGGGLVGAAGALLVGLVVQIGLFLAIAKRMRIEELNALLGMVRGRLGR</sequence>
<gene>
    <name evidence="11" type="ORF">RVR_7021</name>
</gene>
<feature type="transmembrane region" description="Helical" evidence="10">
    <location>
        <begin position="313"/>
        <end position="330"/>
    </location>
</feature>
<feature type="transmembrane region" description="Helical" evidence="10">
    <location>
        <begin position="192"/>
        <end position="214"/>
    </location>
</feature>
<dbReference type="GO" id="GO:0009252">
    <property type="term" value="P:peptidoglycan biosynthetic process"/>
    <property type="evidence" value="ECO:0007669"/>
    <property type="project" value="UniProtKB-KW"/>
</dbReference>
<dbReference type="PRINTS" id="PR01806">
    <property type="entry name" value="VIRFACTRMVIN"/>
</dbReference>
<dbReference type="InterPro" id="IPR004268">
    <property type="entry name" value="MurJ"/>
</dbReference>
<dbReference type="EMBL" id="AP018365">
    <property type="protein sequence ID" value="BBB00111.1"/>
    <property type="molecule type" value="Genomic_DNA"/>
</dbReference>
<dbReference type="GO" id="GO:0008360">
    <property type="term" value="P:regulation of cell shape"/>
    <property type="evidence" value="ECO:0007669"/>
    <property type="project" value="UniProtKB-KW"/>
</dbReference>
<evidence type="ECO:0000256" key="7">
    <source>
        <dbReference type="ARBA" id="ARBA00022989"/>
    </source>
</evidence>
<feature type="transmembrane region" description="Helical" evidence="10">
    <location>
        <begin position="235"/>
        <end position="258"/>
    </location>
</feature>
<dbReference type="RefSeq" id="WP_237404943.1">
    <property type="nucleotide sequence ID" value="NZ_AP018365.1"/>
</dbReference>
<evidence type="ECO:0000256" key="9">
    <source>
        <dbReference type="SAM" id="MobiDB-lite"/>
    </source>
</evidence>
<feature type="transmembrane region" description="Helical" evidence="10">
    <location>
        <begin position="521"/>
        <end position="540"/>
    </location>
</feature>
<evidence type="ECO:0000256" key="10">
    <source>
        <dbReference type="SAM" id="Phobius"/>
    </source>
</evidence>
<keyword evidence="6" id="KW-0573">Peptidoglycan synthesis</keyword>
<proteinExistence type="predicted"/>
<dbReference type="PANTHER" id="PTHR43549">
    <property type="entry name" value="MULTIDRUG RESISTANCE PROTEIN YPNP-RELATED"/>
    <property type="match status" value="1"/>
</dbReference>
<evidence type="ECO:0000256" key="2">
    <source>
        <dbReference type="ARBA" id="ARBA00022448"/>
    </source>
</evidence>
<comment type="subcellular location">
    <subcellularLocation>
        <location evidence="1">Cell membrane</location>
        <topology evidence="1">Multi-pass membrane protein</topology>
    </subcellularLocation>
</comment>
<feature type="region of interest" description="Disordered" evidence="9">
    <location>
        <begin position="1"/>
        <end position="86"/>
    </location>
</feature>
<feature type="region of interest" description="Disordered" evidence="9">
    <location>
        <begin position="129"/>
        <end position="149"/>
    </location>
</feature>
<keyword evidence="2" id="KW-0813">Transport</keyword>
<evidence type="ECO:0000256" key="5">
    <source>
        <dbReference type="ARBA" id="ARBA00022960"/>
    </source>
</evidence>
<evidence type="ECO:0000256" key="8">
    <source>
        <dbReference type="ARBA" id="ARBA00023136"/>
    </source>
</evidence>
<dbReference type="InterPro" id="IPR052031">
    <property type="entry name" value="Membrane_Transporter-Flippase"/>
</dbReference>
<dbReference type="PANTHER" id="PTHR43549:SF3">
    <property type="entry name" value="MULTIDRUG RESISTANCE PROTEIN YPNP-RELATED"/>
    <property type="match status" value="1"/>
</dbReference>
<keyword evidence="3" id="KW-1003">Cell membrane</keyword>
<evidence type="ECO:0000313" key="11">
    <source>
        <dbReference type="EMBL" id="BBB00111.1"/>
    </source>
</evidence>
<keyword evidence="5" id="KW-0133">Cell shape</keyword>
<dbReference type="AlphaFoldDB" id="A0A7U3UTP6"/>
<protein>
    <submittedName>
        <fullName evidence="11">Putative transmembrane protein</fullName>
    </submittedName>
</protein>
<feature type="transmembrane region" description="Helical" evidence="10">
    <location>
        <begin position="278"/>
        <end position="301"/>
    </location>
</feature>
<keyword evidence="7 10" id="KW-1133">Transmembrane helix</keyword>
<feature type="transmembrane region" description="Helical" evidence="10">
    <location>
        <begin position="350"/>
        <end position="370"/>
    </location>
</feature>
<feature type="compositionally biased region" description="Low complexity" evidence="9">
    <location>
        <begin position="61"/>
        <end position="73"/>
    </location>
</feature>
<evidence type="ECO:0000313" key="12">
    <source>
        <dbReference type="Proteomes" id="UP000595703"/>
    </source>
</evidence>
<dbReference type="KEGG" id="arev:RVR_7021"/>
<keyword evidence="4 10" id="KW-0812">Transmembrane</keyword>
<keyword evidence="8 10" id="KW-0472">Membrane</keyword>
<name>A0A7U3UTP6_9ACTN</name>
<dbReference type="Pfam" id="PF03023">
    <property type="entry name" value="MurJ"/>
    <property type="match status" value="1"/>
</dbReference>
<evidence type="ECO:0000256" key="4">
    <source>
        <dbReference type="ARBA" id="ARBA00022692"/>
    </source>
</evidence>
<accession>A0A7U3UTP6</accession>
<evidence type="ECO:0000256" key="1">
    <source>
        <dbReference type="ARBA" id="ARBA00004651"/>
    </source>
</evidence>
<reference evidence="11 12" key="1">
    <citation type="journal article" date="2010" name="J. Bacteriol.">
        <title>Biochemical characterization of a novel indole prenyltransferase from Streptomyces sp. SN-593.</title>
        <authorList>
            <person name="Takahashi S."/>
            <person name="Takagi H."/>
            <person name="Toyoda A."/>
            <person name="Uramoto M."/>
            <person name="Nogawa T."/>
            <person name="Ueki M."/>
            <person name="Sakaki Y."/>
            <person name="Osada H."/>
        </authorList>
    </citation>
    <scope>NUCLEOTIDE SEQUENCE [LARGE SCALE GENOMIC DNA]</scope>
    <source>
        <strain evidence="11 12">SN-593</strain>
    </source>
</reference>
<dbReference type="CDD" id="cd13123">
    <property type="entry name" value="MATE_MurJ_like"/>
    <property type="match status" value="1"/>
</dbReference>
<dbReference type="GO" id="GO:0005886">
    <property type="term" value="C:plasma membrane"/>
    <property type="evidence" value="ECO:0007669"/>
    <property type="project" value="UniProtKB-SubCell"/>
</dbReference>
<feature type="transmembrane region" description="Helical" evidence="10">
    <location>
        <begin position="642"/>
        <end position="668"/>
    </location>
</feature>
<reference evidence="11 12" key="4">
    <citation type="journal article" date="2020" name="Sci. Rep.">
        <title>beta-carboline chemical signals induce reveromycin production through a LuxR family regulator in Streptomyces sp. SN-593.</title>
        <authorList>
            <person name="Panthee S."/>
            <person name="Kito N."/>
            <person name="Hayashi T."/>
            <person name="Shimizu T."/>
            <person name="Ishikawa J."/>
            <person name="Hamamoto H."/>
            <person name="Osada H."/>
            <person name="Takahashi S."/>
        </authorList>
    </citation>
    <scope>NUCLEOTIDE SEQUENCE [LARGE SCALE GENOMIC DNA]</scope>
    <source>
        <strain evidence="11 12">SN-593</strain>
    </source>
</reference>
<feature type="transmembrane region" description="Helical" evidence="10">
    <location>
        <begin position="552"/>
        <end position="573"/>
    </location>
</feature>
<keyword evidence="12" id="KW-1185">Reference proteome</keyword>
<evidence type="ECO:0000256" key="6">
    <source>
        <dbReference type="ARBA" id="ARBA00022984"/>
    </source>
</evidence>
<evidence type="ECO:0000256" key="3">
    <source>
        <dbReference type="ARBA" id="ARBA00022475"/>
    </source>
</evidence>
<feature type="transmembrane region" description="Helical" evidence="10">
    <location>
        <begin position="579"/>
        <end position="598"/>
    </location>
</feature>
<reference evidence="11 12" key="2">
    <citation type="journal article" date="2011" name="J. Antibiot.">
        <title>Furaquinocins I and J: novel polyketide isoprenoid hybrid compounds from Streptomyces reveromyceticus SN-593.</title>
        <authorList>
            <person name="Panthee S."/>
            <person name="Takahashi S."/>
            <person name="Takagi H."/>
            <person name="Nogawa T."/>
            <person name="Oowada E."/>
            <person name="Uramoto M."/>
            <person name="Osada H."/>
        </authorList>
    </citation>
    <scope>NUCLEOTIDE SEQUENCE [LARGE SCALE GENOMIC DNA]</scope>
    <source>
        <strain evidence="11 12">SN-593</strain>
    </source>
</reference>
<feature type="transmembrane region" description="Helical" evidence="10">
    <location>
        <begin position="486"/>
        <end position="509"/>
    </location>
</feature>
<feature type="transmembrane region" description="Helical" evidence="10">
    <location>
        <begin position="618"/>
        <end position="636"/>
    </location>
</feature>
<organism evidence="11 12">
    <name type="scientific">Actinacidiphila reveromycinica</name>
    <dbReference type="NCBI Taxonomy" id="659352"/>
    <lineage>
        <taxon>Bacteria</taxon>
        <taxon>Bacillati</taxon>
        <taxon>Actinomycetota</taxon>
        <taxon>Actinomycetes</taxon>
        <taxon>Kitasatosporales</taxon>
        <taxon>Streptomycetaceae</taxon>
        <taxon>Actinacidiphila</taxon>
    </lineage>
</organism>
<dbReference type="NCBIfam" id="TIGR01695">
    <property type="entry name" value="murJ_mviN"/>
    <property type="match status" value="1"/>
</dbReference>
<dbReference type="Proteomes" id="UP000595703">
    <property type="component" value="Chromosome"/>
</dbReference>